<dbReference type="Proteomes" id="UP000176877">
    <property type="component" value="Unassembled WGS sequence"/>
</dbReference>
<dbReference type="GO" id="GO:0019843">
    <property type="term" value="F:rRNA binding"/>
    <property type="evidence" value="ECO:0007669"/>
    <property type="project" value="UniProtKB-UniRule"/>
</dbReference>
<evidence type="ECO:0000256" key="2">
    <source>
        <dbReference type="ARBA" id="ARBA00022980"/>
    </source>
</evidence>
<keyword evidence="2 4" id="KW-0689">Ribosomal protein</keyword>
<dbReference type="Pfam" id="PF00276">
    <property type="entry name" value="Ribosomal_L23"/>
    <property type="match status" value="1"/>
</dbReference>
<accession>A0A1F5S762</accession>
<comment type="similarity">
    <text evidence="1 4">Belongs to the universal ribosomal protein uL23 family.</text>
</comment>
<sequence>MLVKPLVTEKVSNLGALNKYVFAVASDANKIEIAKAIKEIYGIKPLGVNIIKILGKQTRYGKISGKRKDWKKAIITLPKGETIKIYEGV</sequence>
<evidence type="ECO:0000256" key="1">
    <source>
        <dbReference type="ARBA" id="ARBA00006700"/>
    </source>
</evidence>
<evidence type="ECO:0000313" key="6">
    <source>
        <dbReference type="Proteomes" id="UP000176877"/>
    </source>
</evidence>
<keyword evidence="4" id="KW-0694">RNA-binding</keyword>
<organism evidence="5 6">
    <name type="scientific">Candidatus Falkowbacteria bacterium RIFCSPHIGHO2_02_FULL_42_9</name>
    <dbReference type="NCBI Taxonomy" id="1797986"/>
    <lineage>
        <taxon>Bacteria</taxon>
        <taxon>Candidatus Falkowiibacteriota</taxon>
    </lineage>
</organism>
<dbReference type="Gene3D" id="3.30.70.330">
    <property type="match status" value="1"/>
</dbReference>
<keyword evidence="4" id="KW-0699">rRNA-binding</keyword>
<dbReference type="GO" id="GO:0006412">
    <property type="term" value="P:translation"/>
    <property type="evidence" value="ECO:0007669"/>
    <property type="project" value="UniProtKB-UniRule"/>
</dbReference>
<comment type="function">
    <text evidence="4">One of the early assembly proteins it binds 23S rRNA. One of the proteins that surrounds the polypeptide exit tunnel on the outside of the ribosome. Forms the main docking site for trigger factor binding to the ribosome.</text>
</comment>
<dbReference type="SUPFAM" id="SSF54189">
    <property type="entry name" value="Ribosomal proteins S24e, L23 and L15e"/>
    <property type="match status" value="1"/>
</dbReference>
<name>A0A1F5S762_9BACT</name>
<dbReference type="HAMAP" id="MF_01369_B">
    <property type="entry name" value="Ribosomal_uL23_B"/>
    <property type="match status" value="1"/>
</dbReference>
<gene>
    <name evidence="4" type="primary">rplW</name>
    <name evidence="5" type="ORF">A3D45_03360</name>
</gene>
<evidence type="ECO:0000313" key="5">
    <source>
        <dbReference type="EMBL" id="OGF22534.1"/>
    </source>
</evidence>
<dbReference type="AlphaFoldDB" id="A0A1F5S762"/>
<dbReference type="GO" id="GO:0003735">
    <property type="term" value="F:structural constituent of ribosome"/>
    <property type="evidence" value="ECO:0007669"/>
    <property type="project" value="InterPro"/>
</dbReference>
<dbReference type="InterPro" id="IPR013025">
    <property type="entry name" value="Ribosomal_uL23-like"/>
</dbReference>
<evidence type="ECO:0000256" key="4">
    <source>
        <dbReference type="HAMAP-Rule" id="MF_01369"/>
    </source>
</evidence>
<comment type="subunit">
    <text evidence="4">Part of the 50S ribosomal subunit. Contacts protein L29, and trigger factor when it is bound to the ribosome.</text>
</comment>
<dbReference type="GO" id="GO:0005840">
    <property type="term" value="C:ribosome"/>
    <property type="evidence" value="ECO:0007669"/>
    <property type="project" value="UniProtKB-KW"/>
</dbReference>
<protein>
    <recommendedName>
        <fullName evidence="4">Large ribosomal subunit protein uL23</fullName>
    </recommendedName>
</protein>
<proteinExistence type="inferred from homology"/>
<comment type="caution">
    <text evidence="5">The sequence shown here is derived from an EMBL/GenBank/DDBJ whole genome shotgun (WGS) entry which is preliminary data.</text>
</comment>
<dbReference type="InterPro" id="IPR012677">
    <property type="entry name" value="Nucleotide-bd_a/b_plait_sf"/>
</dbReference>
<keyword evidence="3 4" id="KW-0687">Ribonucleoprotein</keyword>
<dbReference type="InterPro" id="IPR012678">
    <property type="entry name" value="Ribosomal_uL23/eL15/eS24_sf"/>
</dbReference>
<dbReference type="NCBIfam" id="NF004363">
    <property type="entry name" value="PRK05738.2-4"/>
    <property type="match status" value="1"/>
</dbReference>
<dbReference type="EMBL" id="MFFT01000046">
    <property type="protein sequence ID" value="OGF22534.1"/>
    <property type="molecule type" value="Genomic_DNA"/>
</dbReference>
<reference evidence="5 6" key="1">
    <citation type="journal article" date="2016" name="Nat. Commun.">
        <title>Thousands of microbial genomes shed light on interconnected biogeochemical processes in an aquifer system.</title>
        <authorList>
            <person name="Anantharaman K."/>
            <person name="Brown C.T."/>
            <person name="Hug L.A."/>
            <person name="Sharon I."/>
            <person name="Castelle C.J."/>
            <person name="Probst A.J."/>
            <person name="Thomas B.C."/>
            <person name="Singh A."/>
            <person name="Wilkins M.J."/>
            <person name="Karaoz U."/>
            <person name="Brodie E.L."/>
            <person name="Williams K.H."/>
            <person name="Hubbard S.S."/>
            <person name="Banfield J.F."/>
        </authorList>
    </citation>
    <scope>NUCLEOTIDE SEQUENCE [LARGE SCALE GENOMIC DNA]</scope>
</reference>
<dbReference type="GO" id="GO:1990904">
    <property type="term" value="C:ribonucleoprotein complex"/>
    <property type="evidence" value="ECO:0007669"/>
    <property type="project" value="UniProtKB-KW"/>
</dbReference>
<evidence type="ECO:0000256" key="3">
    <source>
        <dbReference type="ARBA" id="ARBA00023274"/>
    </source>
</evidence>